<evidence type="ECO:0000313" key="4">
    <source>
        <dbReference type="Proteomes" id="UP000345527"/>
    </source>
</evidence>
<organism evidence="3 4">
    <name type="scientific">Bifidobacterium vespertilionis</name>
    <dbReference type="NCBI Taxonomy" id="2562524"/>
    <lineage>
        <taxon>Bacteria</taxon>
        <taxon>Bacillati</taxon>
        <taxon>Actinomycetota</taxon>
        <taxon>Actinomycetes</taxon>
        <taxon>Bifidobacteriales</taxon>
        <taxon>Bifidobacteriaceae</taxon>
        <taxon>Bifidobacterium</taxon>
    </lineage>
</organism>
<accession>A0A5J5E1J0</accession>
<dbReference type="Proteomes" id="UP000345527">
    <property type="component" value="Unassembled WGS sequence"/>
</dbReference>
<evidence type="ECO:0000259" key="1">
    <source>
        <dbReference type="Pfam" id="PF13400"/>
    </source>
</evidence>
<evidence type="ECO:0000313" key="3">
    <source>
        <dbReference type="EMBL" id="KAA8822780.1"/>
    </source>
</evidence>
<dbReference type="InterPro" id="IPR028087">
    <property type="entry name" value="Tad_N"/>
</dbReference>
<comment type="caution">
    <text evidence="3">The sequence shown here is derived from an EMBL/GenBank/DDBJ whole genome shotgun (WGS) entry which is preliminary data.</text>
</comment>
<dbReference type="InterPro" id="IPR021202">
    <property type="entry name" value="Rv3654c-like"/>
</dbReference>
<evidence type="ECO:0000313" key="5">
    <source>
        <dbReference type="Proteomes" id="UP000374630"/>
    </source>
</evidence>
<dbReference type="Proteomes" id="UP000374630">
    <property type="component" value="Unassembled WGS sequence"/>
</dbReference>
<dbReference type="NCBIfam" id="TIGR03816">
    <property type="entry name" value="tadE_like_DECH"/>
    <property type="match status" value="1"/>
</dbReference>
<reference evidence="4 5" key="1">
    <citation type="journal article" date="2019" name="Syst. Appl. Microbiol.">
        <title>Characterization of Bifidobacterium species in feaces of the Egyptian fruit bat: Description of B. vespertilionis sp. nov. and B. rousetti sp. nov.</title>
        <authorList>
            <person name="Modesto M."/>
            <person name="Satti M."/>
            <person name="Watanabe K."/>
            <person name="Puglisi E."/>
            <person name="Morelli L."/>
            <person name="Huang C.-H."/>
            <person name="Liou J.-S."/>
            <person name="Miyashita M."/>
            <person name="Tamura T."/>
            <person name="Saito S."/>
            <person name="Mori K."/>
            <person name="Huang L."/>
            <person name="Sciavilla P."/>
            <person name="Sandri C."/>
            <person name="Spiezio C."/>
            <person name="Vitali F."/>
            <person name="Cavalieri D."/>
            <person name="Perpetuini G."/>
            <person name="Tofalo R."/>
            <person name="Bonetti A."/>
            <person name="Arita M."/>
            <person name="Mattarelli P."/>
        </authorList>
    </citation>
    <scope>NUCLEOTIDE SEQUENCE [LARGE SCALE GENOMIC DNA]</scope>
    <source>
        <strain evidence="2 5">RST16</strain>
        <strain evidence="3 4">RST8</strain>
    </source>
</reference>
<dbReference type="AlphaFoldDB" id="A0A5J5E1J0"/>
<dbReference type="Pfam" id="PF13400">
    <property type="entry name" value="Tad"/>
    <property type="match status" value="1"/>
</dbReference>
<name>A0A5J5E1J0_9BIFI</name>
<feature type="domain" description="Putative Flp pilus-assembly TadG-like N-terminal" evidence="1">
    <location>
        <begin position="13"/>
        <end position="59"/>
    </location>
</feature>
<protein>
    <submittedName>
        <fullName evidence="3">Pilus assembly protein TadE</fullName>
    </submittedName>
</protein>
<gene>
    <name evidence="3" type="ORF">EM848_07965</name>
    <name evidence="2" type="ORF">EMO90_05710</name>
</gene>
<proteinExistence type="predicted"/>
<evidence type="ECO:0000313" key="2">
    <source>
        <dbReference type="EMBL" id="KAA8820958.1"/>
    </source>
</evidence>
<keyword evidence="5" id="KW-1185">Reference proteome</keyword>
<sequence>MNRAHPLQRSDRGSMTIVGAALILLAAVLLCAIAAIGHLLLCRSRAGTAAEGAAIAVATAWDEGRADPCSAAADALEPYGDVALTACDVAASGDATVTVSARTGIPFVPEVLGKSRAGPQNCA</sequence>
<dbReference type="EMBL" id="RZNZ01000006">
    <property type="protein sequence ID" value="KAA8820958.1"/>
    <property type="molecule type" value="Genomic_DNA"/>
</dbReference>
<dbReference type="EMBL" id="RZOA01000015">
    <property type="protein sequence ID" value="KAA8822780.1"/>
    <property type="molecule type" value="Genomic_DNA"/>
</dbReference>